<accession>A0A1E5LAK1</accession>
<keyword evidence="3" id="KW-1185">Reference proteome</keyword>
<name>A0A1E5LAK1_9BACI</name>
<reference evidence="2 3" key="1">
    <citation type="submission" date="2016-08" db="EMBL/GenBank/DDBJ databases">
        <title>Genome of Bacillus solimangrovi GH2-4.</title>
        <authorList>
            <person name="Lim S."/>
            <person name="Kim B.-C."/>
        </authorList>
    </citation>
    <scope>NUCLEOTIDE SEQUENCE [LARGE SCALE GENOMIC DNA]</scope>
    <source>
        <strain evidence="2 3">GH2-4</strain>
    </source>
</reference>
<evidence type="ECO:0000256" key="1">
    <source>
        <dbReference type="SAM" id="Phobius"/>
    </source>
</evidence>
<proteinExistence type="predicted"/>
<dbReference type="Proteomes" id="UP000095209">
    <property type="component" value="Unassembled WGS sequence"/>
</dbReference>
<keyword evidence="1" id="KW-0472">Membrane</keyword>
<evidence type="ECO:0000313" key="2">
    <source>
        <dbReference type="EMBL" id="OEH91118.1"/>
    </source>
</evidence>
<protein>
    <submittedName>
        <fullName evidence="2">Uncharacterized protein</fullName>
    </submittedName>
</protein>
<gene>
    <name evidence="2" type="ORF">BFG57_07030</name>
</gene>
<evidence type="ECO:0000313" key="3">
    <source>
        <dbReference type="Proteomes" id="UP000095209"/>
    </source>
</evidence>
<dbReference type="AlphaFoldDB" id="A0A1E5LAK1"/>
<dbReference type="EMBL" id="MJEH01000064">
    <property type="protein sequence ID" value="OEH91118.1"/>
    <property type="molecule type" value="Genomic_DNA"/>
</dbReference>
<sequence>MGNGWNTLFMSVLAILAYFTGEIVTFFMLGIILISLNNINTTLKKIYHVQKLNASAQQADKES</sequence>
<comment type="caution">
    <text evidence="2">The sequence shown here is derived from an EMBL/GenBank/DDBJ whole genome shotgun (WGS) entry which is preliminary data.</text>
</comment>
<organism evidence="2 3">
    <name type="scientific">Bacillus solimangrovi</name>
    <dbReference type="NCBI Taxonomy" id="1305675"/>
    <lineage>
        <taxon>Bacteria</taxon>
        <taxon>Bacillati</taxon>
        <taxon>Bacillota</taxon>
        <taxon>Bacilli</taxon>
        <taxon>Bacillales</taxon>
        <taxon>Bacillaceae</taxon>
        <taxon>Bacillus</taxon>
    </lineage>
</organism>
<keyword evidence="1" id="KW-0812">Transmembrane</keyword>
<feature type="transmembrane region" description="Helical" evidence="1">
    <location>
        <begin position="12"/>
        <end position="36"/>
    </location>
</feature>
<dbReference type="STRING" id="1305675.BFG57_07030"/>
<keyword evidence="1" id="KW-1133">Transmembrane helix</keyword>
<dbReference type="RefSeq" id="WP_069718885.1">
    <property type="nucleotide sequence ID" value="NZ_MJEH01000064.1"/>
</dbReference>